<protein>
    <submittedName>
        <fullName evidence="1">Uncharacterized protein</fullName>
    </submittedName>
</protein>
<dbReference type="RefSeq" id="XP_026632153.1">
    <property type="nucleotide sequence ID" value="XM_026764062.1"/>
</dbReference>
<dbReference type="AlphaFoldDB" id="A0A3F3QIY1"/>
<keyword evidence="2" id="KW-1185">Reference proteome</keyword>
<gene>
    <name evidence="1" type="ORF">BDQ94DRAFT_132450</name>
</gene>
<name>A0A3F3QIY1_9EURO</name>
<proteinExistence type="predicted"/>
<reference evidence="1 2" key="1">
    <citation type="submission" date="2018-07" db="EMBL/GenBank/DDBJ databases">
        <title>The genomes of Aspergillus section Nigri reveals drivers in fungal speciation.</title>
        <authorList>
            <consortium name="DOE Joint Genome Institute"/>
            <person name="Vesth T.C."/>
            <person name="Nybo J."/>
            <person name="Theobald S."/>
            <person name="Brandl J."/>
            <person name="Frisvad J.C."/>
            <person name="Nielsen K.F."/>
            <person name="Lyhne E.K."/>
            <person name="Kogle M.E."/>
            <person name="Kuo A."/>
            <person name="Riley R."/>
            <person name="Clum A."/>
            <person name="Nolan M."/>
            <person name="Lipzen A."/>
            <person name="Salamov A."/>
            <person name="Henrissat B."/>
            <person name="Wiebenga A."/>
            <person name="De vries R.P."/>
            <person name="Grigoriev I.V."/>
            <person name="Mortensen U.H."/>
            <person name="Andersen M.R."/>
            <person name="Baker S.E."/>
        </authorList>
    </citation>
    <scope>NUCLEOTIDE SEQUENCE [LARGE SCALE GENOMIC DNA]</scope>
    <source>
        <strain evidence="1 2">CBS 139.54b</strain>
    </source>
</reference>
<evidence type="ECO:0000313" key="1">
    <source>
        <dbReference type="EMBL" id="RDH39131.1"/>
    </source>
</evidence>
<dbReference type="GeneID" id="38132418"/>
<dbReference type="EMBL" id="KZ852032">
    <property type="protein sequence ID" value="RDH39131.1"/>
    <property type="molecule type" value="Genomic_DNA"/>
</dbReference>
<accession>A0A3F3QIY1</accession>
<organism evidence="1 2">
    <name type="scientific">Aspergillus welwitschiae</name>
    <dbReference type="NCBI Taxonomy" id="1341132"/>
    <lineage>
        <taxon>Eukaryota</taxon>
        <taxon>Fungi</taxon>
        <taxon>Dikarya</taxon>
        <taxon>Ascomycota</taxon>
        <taxon>Pezizomycotina</taxon>
        <taxon>Eurotiomycetes</taxon>
        <taxon>Eurotiomycetidae</taxon>
        <taxon>Eurotiales</taxon>
        <taxon>Aspergillaceae</taxon>
        <taxon>Aspergillus</taxon>
        <taxon>Aspergillus subgen. Circumdati</taxon>
    </lineage>
</organism>
<sequence>MIQQHNLSSYFGSRRRKTLVMCETKRPTDYEEGFRRRGQSRWITSCTTTSLRRGA</sequence>
<dbReference type="Proteomes" id="UP000253729">
    <property type="component" value="Unassembled WGS sequence"/>
</dbReference>
<evidence type="ECO:0000313" key="2">
    <source>
        <dbReference type="Proteomes" id="UP000253729"/>
    </source>
</evidence>